<dbReference type="Proteomes" id="UP000594638">
    <property type="component" value="Unassembled WGS sequence"/>
</dbReference>
<keyword evidence="2" id="KW-1185">Reference proteome</keyword>
<comment type="caution">
    <text evidence="1">The sequence shown here is derived from an EMBL/GenBank/DDBJ whole genome shotgun (WGS) entry which is preliminary data.</text>
</comment>
<proteinExistence type="predicted"/>
<evidence type="ECO:0000313" key="1">
    <source>
        <dbReference type="EMBL" id="CAA3004085.1"/>
    </source>
</evidence>
<dbReference type="Gramene" id="OE9A003710T1">
    <property type="protein sequence ID" value="OE9A003710C1"/>
    <property type="gene ID" value="OE9A003710"/>
</dbReference>
<protein>
    <submittedName>
        <fullName evidence="1">Uncharacterized protein</fullName>
    </submittedName>
</protein>
<name>A0A8S0TLW6_OLEEU</name>
<sequence length="78" mass="8942">IGYRFGRFVHLKFVLRLVDLDRLLSASIASSVLQIPGFREWPFGLYFLYTGFGQKLWILGYGIDGLRPTWLSSFPASI</sequence>
<organism evidence="1 2">
    <name type="scientific">Olea europaea subsp. europaea</name>
    <dbReference type="NCBI Taxonomy" id="158383"/>
    <lineage>
        <taxon>Eukaryota</taxon>
        <taxon>Viridiplantae</taxon>
        <taxon>Streptophyta</taxon>
        <taxon>Embryophyta</taxon>
        <taxon>Tracheophyta</taxon>
        <taxon>Spermatophyta</taxon>
        <taxon>Magnoliopsida</taxon>
        <taxon>eudicotyledons</taxon>
        <taxon>Gunneridae</taxon>
        <taxon>Pentapetalae</taxon>
        <taxon>asterids</taxon>
        <taxon>lamiids</taxon>
        <taxon>Lamiales</taxon>
        <taxon>Oleaceae</taxon>
        <taxon>Oleeae</taxon>
        <taxon>Olea</taxon>
    </lineage>
</organism>
<reference evidence="1 2" key="1">
    <citation type="submission" date="2019-12" db="EMBL/GenBank/DDBJ databases">
        <authorList>
            <person name="Alioto T."/>
            <person name="Alioto T."/>
            <person name="Gomez Garrido J."/>
        </authorList>
    </citation>
    <scope>NUCLEOTIDE SEQUENCE [LARGE SCALE GENOMIC DNA]</scope>
</reference>
<dbReference type="AlphaFoldDB" id="A0A8S0TLW6"/>
<dbReference type="EMBL" id="CACTIH010006088">
    <property type="protein sequence ID" value="CAA3004085.1"/>
    <property type="molecule type" value="Genomic_DNA"/>
</dbReference>
<feature type="non-terminal residue" evidence="1">
    <location>
        <position position="1"/>
    </location>
</feature>
<evidence type="ECO:0000313" key="2">
    <source>
        <dbReference type="Proteomes" id="UP000594638"/>
    </source>
</evidence>
<accession>A0A8S0TLW6</accession>
<gene>
    <name evidence="1" type="ORF">OLEA9_A003710</name>
</gene>